<evidence type="ECO:0000259" key="9">
    <source>
        <dbReference type="PROSITE" id="PS50111"/>
    </source>
</evidence>
<dbReference type="InterPro" id="IPR051310">
    <property type="entry name" value="MCP_chemotaxis"/>
</dbReference>
<dbReference type="GO" id="GO:0007165">
    <property type="term" value="P:signal transduction"/>
    <property type="evidence" value="ECO:0007669"/>
    <property type="project" value="InterPro"/>
</dbReference>
<dbReference type="Pfam" id="PF13675">
    <property type="entry name" value="PilJ"/>
    <property type="match status" value="2"/>
</dbReference>
<dbReference type="SMART" id="SM00283">
    <property type="entry name" value="MA"/>
    <property type="match status" value="1"/>
</dbReference>
<dbReference type="EMBL" id="UOEA01000059">
    <property type="protein sequence ID" value="VAV83990.1"/>
    <property type="molecule type" value="Genomic_DNA"/>
</dbReference>
<sequence>MKFGIKGKLGLIMGSFVVLILATIAATFWTVSAQKSDGTVMNMAGRQRMLSQKMSKEVMALLQGKAEATEVLGTVELFDKSLVALISGDAQIGIPATKEPEIQAQLGKVKRQWVDFEANLTELAEHAGKRAELYGYVSGRNEELLSEMNKAVGLIDKAGFNARTLNLAGRQRMLSQKMTKEVMALDNGVGSAAQTLATVALFDKTLNGLLRGDKGLGLTAIRKTSIASQLRNVEGLWKPFKKNIEGLIKQIGAIEKNRSYVLANNVPLLKEMNKGVNMFERVSAAKVATLKKTQVGFLAATIIVFVIAWVVLARIIIKPVQEVASLATSIADGNLTEEDVRVRSNDEIGSLAETVNAMKFNLNDMMQKIRSGAKRVSGSSEELAQANTDFSQRITEQSGSIEETAATIEEISAGVNQNADTCRETNKVATDCRNKAEEGGTVMHSMMSSIEDINSSSKKIADIINVIEEIAFQTNLLALNAAVEAARAGEQGKGFAVVAVEVRNLAHRSSKAAKEITGLIKENLEKAEGGTQYAQMTQANLEEIIDSVKKVSDQVAEISAASSEQATGVEQVNKAISQLDQVTQQNASMLEQSTATGEQMNAESSRLLELVGHFRLKVGGSEGAATKHKKGRAATPNAEAPAQGKAGEAHGGSSWVDEDVQKAV</sequence>
<comment type="subcellular location">
    <subcellularLocation>
        <location evidence="1">Membrane</location>
        <topology evidence="1">Multi-pass membrane protein</topology>
    </subcellularLocation>
</comment>
<evidence type="ECO:0000256" key="7">
    <source>
        <dbReference type="SAM" id="MobiDB-lite"/>
    </source>
</evidence>
<keyword evidence="5 8" id="KW-0472">Membrane</keyword>
<keyword evidence="2" id="KW-0488">Methylation</keyword>
<accession>A0A3B0QRE7</accession>
<keyword evidence="4 8" id="KW-1133">Transmembrane helix</keyword>
<dbReference type="GO" id="GO:0004888">
    <property type="term" value="F:transmembrane signaling receptor activity"/>
    <property type="evidence" value="ECO:0007669"/>
    <property type="project" value="TreeGrafter"/>
</dbReference>
<gene>
    <name evidence="11" type="ORF">MNBD_DELTA01-448</name>
</gene>
<dbReference type="CDD" id="cd06225">
    <property type="entry name" value="HAMP"/>
    <property type="match status" value="1"/>
</dbReference>
<dbReference type="GO" id="GO:0006935">
    <property type="term" value="P:chemotaxis"/>
    <property type="evidence" value="ECO:0007669"/>
    <property type="project" value="TreeGrafter"/>
</dbReference>
<dbReference type="FunFam" id="1.10.287.950:FF:000001">
    <property type="entry name" value="Methyl-accepting chemotaxis sensory transducer"/>
    <property type="match status" value="1"/>
</dbReference>
<dbReference type="PANTHER" id="PTHR43531:SF14">
    <property type="entry name" value="METHYL-ACCEPTING CHEMOTAXIS PROTEIN I-RELATED"/>
    <property type="match status" value="1"/>
</dbReference>
<evidence type="ECO:0000256" key="6">
    <source>
        <dbReference type="ARBA" id="ARBA00029447"/>
    </source>
</evidence>
<dbReference type="InterPro" id="IPR029095">
    <property type="entry name" value="NarX-like_N"/>
</dbReference>
<proteinExistence type="inferred from homology"/>
<feature type="domain" description="Methyl-accepting transducer" evidence="9">
    <location>
        <begin position="372"/>
        <end position="601"/>
    </location>
</feature>
<protein>
    <submittedName>
        <fullName evidence="11">Methyl-accepting chemotaxis protein I (Serine chemoreceptor protein)</fullName>
    </submittedName>
</protein>
<feature type="domain" description="HAMP" evidence="10">
    <location>
        <begin position="314"/>
        <end position="367"/>
    </location>
</feature>
<dbReference type="GO" id="GO:0005886">
    <property type="term" value="C:plasma membrane"/>
    <property type="evidence" value="ECO:0007669"/>
    <property type="project" value="TreeGrafter"/>
</dbReference>
<dbReference type="InterPro" id="IPR004089">
    <property type="entry name" value="MCPsignal_dom"/>
</dbReference>
<keyword evidence="3 8" id="KW-0812">Transmembrane</keyword>
<evidence type="ECO:0000256" key="1">
    <source>
        <dbReference type="ARBA" id="ARBA00004141"/>
    </source>
</evidence>
<keyword evidence="11" id="KW-0675">Receptor</keyword>
<organism evidence="11">
    <name type="scientific">hydrothermal vent metagenome</name>
    <dbReference type="NCBI Taxonomy" id="652676"/>
    <lineage>
        <taxon>unclassified sequences</taxon>
        <taxon>metagenomes</taxon>
        <taxon>ecological metagenomes</taxon>
    </lineage>
</organism>
<dbReference type="AlphaFoldDB" id="A0A3B0QRE7"/>
<evidence type="ECO:0000259" key="10">
    <source>
        <dbReference type="PROSITE" id="PS50885"/>
    </source>
</evidence>
<dbReference type="Pfam" id="PF00672">
    <property type="entry name" value="HAMP"/>
    <property type="match status" value="1"/>
</dbReference>
<dbReference type="SUPFAM" id="SSF58104">
    <property type="entry name" value="Methyl-accepting chemotaxis protein (MCP) signaling domain"/>
    <property type="match status" value="1"/>
</dbReference>
<feature type="transmembrane region" description="Helical" evidence="8">
    <location>
        <begin position="295"/>
        <end position="317"/>
    </location>
</feature>
<dbReference type="PROSITE" id="PS50111">
    <property type="entry name" value="CHEMOTAXIS_TRANSDUC_2"/>
    <property type="match status" value="1"/>
</dbReference>
<evidence type="ECO:0000256" key="8">
    <source>
        <dbReference type="SAM" id="Phobius"/>
    </source>
</evidence>
<evidence type="ECO:0000313" key="11">
    <source>
        <dbReference type="EMBL" id="VAV83990.1"/>
    </source>
</evidence>
<dbReference type="PANTHER" id="PTHR43531">
    <property type="entry name" value="PROTEIN ICFG"/>
    <property type="match status" value="1"/>
</dbReference>
<dbReference type="CDD" id="cd11386">
    <property type="entry name" value="MCP_signal"/>
    <property type="match status" value="1"/>
</dbReference>
<dbReference type="SMART" id="SM00304">
    <property type="entry name" value="HAMP"/>
    <property type="match status" value="1"/>
</dbReference>
<comment type="similarity">
    <text evidence="6">Belongs to the methyl-accepting chemotaxis (MCP) protein family.</text>
</comment>
<dbReference type="InterPro" id="IPR003660">
    <property type="entry name" value="HAMP_dom"/>
</dbReference>
<dbReference type="PROSITE" id="PS50885">
    <property type="entry name" value="HAMP"/>
    <property type="match status" value="1"/>
</dbReference>
<evidence type="ECO:0000256" key="2">
    <source>
        <dbReference type="ARBA" id="ARBA00022481"/>
    </source>
</evidence>
<evidence type="ECO:0000256" key="5">
    <source>
        <dbReference type="ARBA" id="ARBA00023136"/>
    </source>
</evidence>
<reference evidence="11" key="1">
    <citation type="submission" date="2018-06" db="EMBL/GenBank/DDBJ databases">
        <authorList>
            <person name="Zhirakovskaya E."/>
        </authorList>
    </citation>
    <scope>NUCLEOTIDE SEQUENCE</scope>
</reference>
<feature type="region of interest" description="Disordered" evidence="7">
    <location>
        <begin position="621"/>
        <end position="664"/>
    </location>
</feature>
<evidence type="ECO:0000256" key="3">
    <source>
        <dbReference type="ARBA" id="ARBA00022692"/>
    </source>
</evidence>
<dbReference type="Gene3D" id="1.10.287.950">
    <property type="entry name" value="Methyl-accepting chemotaxis protein"/>
    <property type="match status" value="1"/>
</dbReference>
<dbReference type="Pfam" id="PF00015">
    <property type="entry name" value="MCPsignal"/>
    <property type="match status" value="1"/>
</dbReference>
<name>A0A3B0QRE7_9ZZZZ</name>
<evidence type="ECO:0000256" key="4">
    <source>
        <dbReference type="ARBA" id="ARBA00022989"/>
    </source>
</evidence>